<dbReference type="InterPro" id="IPR045851">
    <property type="entry name" value="AMP-bd_C_sf"/>
</dbReference>
<proteinExistence type="predicted"/>
<accession>S4AR01</accession>
<dbReference type="OrthoDB" id="2472181at2"/>
<keyword evidence="1" id="KW-0596">Phosphopantetheine</keyword>
<dbReference type="InterPro" id="IPR000873">
    <property type="entry name" value="AMP-dep_synth/lig_dom"/>
</dbReference>
<evidence type="ECO:0000313" key="5">
    <source>
        <dbReference type="Proteomes" id="UP000014629"/>
    </source>
</evidence>
<dbReference type="PANTHER" id="PTHR44845:SF6">
    <property type="entry name" value="BETA-ALANINE-ACTIVATING ENZYME"/>
    <property type="match status" value="1"/>
</dbReference>
<dbReference type="SUPFAM" id="SSF56801">
    <property type="entry name" value="Acetyl-CoA synthetase-like"/>
    <property type="match status" value="1"/>
</dbReference>
<dbReference type="Gene3D" id="3.30.300.30">
    <property type="match status" value="1"/>
</dbReference>
<sequence>MNATRPVLWSGAARPYPSGSTLDQLFDEQAALRPDAPAAVHGQALLTYGELRSRSDLLADRLREAGAGPGDFVGVCGSRSLDALVALLGVLKSGAAYVPLDDGLPPERLRAMAEDTGLRVIVALDTVRRLPRGSWTLLGVSAAPPERPSVPRRSPGDAAGPAYVMFTSGSTGRPKPVVIPHRGVVRLVTSEPALSGPGPQDRVLHSCGLSSDASTIEIWAALVNGACLVLVDQPDLLSPPALEKLLRAESVTVAYLTTSVFHLVARSRPEALSGLRHVSAGGEAMSPDLARAVRTACPDTTLVNFYGPTENSVVSTAYVVREVPEDADRVPIGRPIANSTCLVRRPDGTAAAPGEEGELLVGGDGLALGYLGDPGLTAERFVTGPQAPQASQAPQAPQALKRTLYQTGDLVRVRPDGELEFVGRRDRQIKLRGHRIEIDEVEARLRAQDGVAEAAVLVAERESGEAFLTGFYTPAPGAGRDPADILAALRQWLPDQAVPARLLRLDQLPVQLNGKVDQKRLAALADRHADGAASAGQAPEVAGLQDTLAEVWHTTLAVDPGPRDDFFALGGDSLLASETVSRTLTVLGLDASLGSALVAGLLRDPTLEGWARTVAVARDGDGGHRSPSLATLRKDARLGFTLPPRRGPEPRWRDPEQVLLTGATGFLGTFLLDRLLRTTRARVHLPVRARDAEHAGRRVAAARAKYGLPPLEQVVDPGRVVCLPADLARPRLGLTDGQAAELTGCLDLVLHSAAQVNFLYPYAELRAVNVNGTREVLRLAAPRRVPVHFISTVATLAGFGTAGVRHVTEETPLDHGDHLTLGYAESKWAAEALVLDAGARGLPVSVFRPYEITGEQAGGVCNVETAICSLFKTVAETGVAPDIPLPLDFVPVDHAAAAIAHIATTDPPGRHVYHLTNPRPAAFHDVLRRMRAAGCEIRTLPYRQWVRELVRYVAEHPASATAPFVALCVDRSRGADMSVKEMYFDGTFPRLGRTNVERALAGSGLDCPPVDDALLDRYLAYFFASGYIRRPEPTATPGSPR</sequence>
<dbReference type="RefSeq" id="WP_016641177.1">
    <property type="nucleotide sequence ID" value="NZ_AOPZ01000132.1"/>
</dbReference>
<evidence type="ECO:0000256" key="2">
    <source>
        <dbReference type="ARBA" id="ARBA00022553"/>
    </source>
</evidence>
<gene>
    <name evidence="4" type="ORF">STRAU_3049</name>
</gene>
<dbReference type="PROSITE" id="PS00455">
    <property type="entry name" value="AMP_BINDING"/>
    <property type="match status" value="1"/>
</dbReference>
<dbReference type="NCBIfam" id="TIGR01746">
    <property type="entry name" value="Thioester-redct"/>
    <property type="match status" value="1"/>
</dbReference>
<dbReference type="PATRIC" id="fig|1286094.4.peg.3017"/>
<evidence type="ECO:0000313" key="4">
    <source>
        <dbReference type="EMBL" id="EPH43897.1"/>
    </source>
</evidence>
<dbReference type="Gene3D" id="1.10.1200.10">
    <property type="entry name" value="ACP-like"/>
    <property type="match status" value="1"/>
</dbReference>
<dbReference type="InterPro" id="IPR020845">
    <property type="entry name" value="AMP-binding_CS"/>
</dbReference>
<dbReference type="AlphaFoldDB" id="S4AR01"/>
<dbReference type="Gene3D" id="3.40.50.980">
    <property type="match status" value="2"/>
</dbReference>
<evidence type="ECO:0000259" key="3">
    <source>
        <dbReference type="PROSITE" id="PS50075"/>
    </source>
</evidence>
<organism evidence="4 5">
    <name type="scientific">Streptomyces aurantiacus JA 4570</name>
    <dbReference type="NCBI Taxonomy" id="1286094"/>
    <lineage>
        <taxon>Bacteria</taxon>
        <taxon>Bacillati</taxon>
        <taxon>Actinomycetota</taxon>
        <taxon>Actinomycetes</taxon>
        <taxon>Kitasatosporales</taxon>
        <taxon>Streptomycetaceae</taxon>
        <taxon>Streptomyces</taxon>
        <taxon>Streptomyces aurantiacus group</taxon>
    </lineage>
</organism>
<feature type="domain" description="Carrier" evidence="3">
    <location>
        <begin position="538"/>
        <end position="618"/>
    </location>
</feature>
<dbReference type="InterPro" id="IPR025110">
    <property type="entry name" value="AMP-bd_C"/>
</dbReference>
<keyword evidence="2" id="KW-0597">Phosphoprotein</keyword>
<dbReference type="InterPro" id="IPR036736">
    <property type="entry name" value="ACP-like_sf"/>
</dbReference>
<dbReference type="Pfam" id="PF00501">
    <property type="entry name" value="AMP-binding"/>
    <property type="match status" value="1"/>
</dbReference>
<dbReference type="SUPFAM" id="SSF47336">
    <property type="entry name" value="ACP-like"/>
    <property type="match status" value="1"/>
</dbReference>
<protein>
    <submittedName>
        <fullName evidence="4">Putative Linear gramicidin synthase subunit D</fullName>
    </submittedName>
</protein>
<dbReference type="InterPro" id="IPR013120">
    <property type="entry name" value="FAR_NAD-bd"/>
</dbReference>
<dbReference type="SUPFAM" id="SSF51735">
    <property type="entry name" value="NAD(P)-binding Rossmann-fold domains"/>
    <property type="match status" value="1"/>
</dbReference>
<evidence type="ECO:0000256" key="1">
    <source>
        <dbReference type="ARBA" id="ARBA00022450"/>
    </source>
</evidence>
<dbReference type="Gene3D" id="2.30.38.10">
    <property type="entry name" value="Luciferase, Domain 3"/>
    <property type="match status" value="1"/>
</dbReference>
<dbReference type="CDD" id="cd12117">
    <property type="entry name" value="A_NRPS_Srf_like"/>
    <property type="match status" value="1"/>
</dbReference>
<dbReference type="CDD" id="cd05235">
    <property type="entry name" value="SDR_e1"/>
    <property type="match status" value="1"/>
</dbReference>
<dbReference type="Proteomes" id="UP000014629">
    <property type="component" value="Unassembled WGS sequence"/>
</dbReference>
<dbReference type="NCBIfam" id="TIGR01733">
    <property type="entry name" value="AA-adenyl-dom"/>
    <property type="match status" value="1"/>
</dbReference>
<dbReference type="Gene3D" id="3.40.50.720">
    <property type="entry name" value="NAD(P)-binding Rossmann-like Domain"/>
    <property type="match status" value="1"/>
</dbReference>
<dbReference type="EMBL" id="AOPZ01000132">
    <property type="protein sequence ID" value="EPH43897.1"/>
    <property type="molecule type" value="Genomic_DNA"/>
</dbReference>
<dbReference type="InterPro" id="IPR010080">
    <property type="entry name" value="Thioester_reductase-like_dom"/>
</dbReference>
<reference evidence="4 5" key="1">
    <citation type="submission" date="2013-02" db="EMBL/GenBank/DDBJ databases">
        <title>Draft Genome Sequence of Streptomyces aurantiacus, Which Produces Setomimycin.</title>
        <authorList>
            <person name="Gruening B.A."/>
            <person name="Praeg A."/>
            <person name="Erxleben A."/>
            <person name="Guenther S."/>
            <person name="Mueller M."/>
        </authorList>
    </citation>
    <scope>NUCLEOTIDE SEQUENCE [LARGE SCALE GENOMIC DNA]</scope>
    <source>
        <strain evidence="4 5">JA 4570</strain>
    </source>
</reference>
<comment type="caution">
    <text evidence="4">The sequence shown here is derived from an EMBL/GenBank/DDBJ whole genome shotgun (WGS) entry which is preliminary data.</text>
</comment>
<dbReference type="InterPro" id="IPR009081">
    <property type="entry name" value="PP-bd_ACP"/>
</dbReference>
<dbReference type="Pfam" id="PF07993">
    <property type="entry name" value="NAD_binding_4"/>
    <property type="match status" value="1"/>
</dbReference>
<dbReference type="InterPro" id="IPR010071">
    <property type="entry name" value="AA_adenyl_dom"/>
</dbReference>
<dbReference type="InterPro" id="IPR036291">
    <property type="entry name" value="NAD(P)-bd_dom_sf"/>
</dbReference>
<dbReference type="Pfam" id="PF13193">
    <property type="entry name" value="AMP-binding_C"/>
    <property type="match status" value="1"/>
</dbReference>
<keyword evidence="5" id="KW-1185">Reference proteome</keyword>
<dbReference type="PROSITE" id="PS50075">
    <property type="entry name" value="CARRIER"/>
    <property type="match status" value="1"/>
</dbReference>
<dbReference type="Pfam" id="PF00550">
    <property type="entry name" value="PP-binding"/>
    <property type="match status" value="1"/>
</dbReference>
<dbReference type="PANTHER" id="PTHR44845">
    <property type="entry name" value="CARRIER DOMAIN-CONTAINING PROTEIN"/>
    <property type="match status" value="1"/>
</dbReference>
<name>S4AR01_9ACTN</name>